<feature type="compositionally biased region" description="Acidic residues" evidence="1">
    <location>
        <begin position="418"/>
        <end position="441"/>
    </location>
</feature>
<evidence type="ECO:0000256" key="1">
    <source>
        <dbReference type="SAM" id="MobiDB-lite"/>
    </source>
</evidence>
<comment type="caution">
    <text evidence="2">The sequence shown here is derived from an EMBL/GenBank/DDBJ whole genome shotgun (WGS) entry which is preliminary data.</text>
</comment>
<feature type="compositionally biased region" description="Gly residues" evidence="1">
    <location>
        <begin position="28"/>
        <end position="37"/>
    </location>
</feature>
<name>A0A8J2WIL2_9CRUS</name>
<organism evidence="2 3">
    <name type="scientific">Daphnia galeata</name>
    <dbReference type="NCBI Taxonomy" id="27404"/>
    <lineage>
        <taxon>Eukaryota</taxon>
        <taxon>Metazoa</taxon>
        <taxon>Ecdysozoa</taxon>
        <taxon>Arthropoda</taxon>
        <taxon>Crustacea</taxon>
        <taxon>Branchiopoda</taxon>
        <taxon>Diplostraca</taxon>
        <taxon>Cladocera</taxon>
        <taxon>Anomopoda</taxon>
        <taxon>Daphniidae</taxon>
        <taxon>Daphnia</taxon>
    </lineage>
</organism>
<dbReference type="OrthoDB" id="6368739at2759"/>
<gene>
    <name evidence="2" type="ORF">DGAL_LOCUS11718</name>
</gene>
<dbReference type="Proteomes" id="UP000789390">
    <property type="component" value="Unassembled WGS sequence"/>
</dbReference>
<proteinExistence type="predicted"/>
<evidence type="ECO:0000313" key="3">
    <source>
        <dbReference type="Proteomes" id="UP000789390"/>
    </source>
</evidence>
<protein>
    <submittedName>
        <fullName evidence="2">Uncharacterized protein</fullName>
    </submittedName>
</protein>
<evidence type="ECO:0000313" key="2">
    <source>
        <dbReference type="EMBL" id="CAH0108342.1"/>
    </source>
</evidence>
<sequence>MNKFDQFKDVIVSRGRGRGRGGGDRGGSRGGSRGGMRGKFNKGDSNRSRSEGGGGESQSGSESNRGKRTFQGGRGRRGGRGRGGSAHGNRGRGVSSRGNRGRGGGQPPHVQANHAKRKPIEKKKEIQENKGSEIKDGLSLYITFKDGPDVYELEKLKGFHSLNPPPNKKEKEKIILFRDMESLEAAKLILDVHKNVKSTNLLGLKSFKRQGSNSSDNCRLFLRFDKAHDEEAVKKLDSQIQEVLPLKDSSCCKVQFASPEEAISAAERLKTLIRKTGLRQVDVFAGGTATSSPTKSAITPTATIQQDQVVLRDVPKDATIKDIAEQFPEAISYYLYDKTFPASKFCHAALRFDTERAADILKCKNVKIAGKKVYVFPAYSEFLHDDPKLGEPEPESGNGTQVESPSKKRKVDVKQREEEDDEEEEGDADEEDDDEDFDESD</sequence>
<dbReference type="EMBL" id="CAKKLH010000283">
    <property type="protein sequence ID" value="CAH0108342.1"/>
    <property type="molecule type" value="Genomic_DNA"/>
</dbReference>
<feature type="compositionally biased region" description="Basic and acidic residues" evidence="1">
    <location>
        <begin position="41"/>
        <end position="50"/>
    </location>
</feature>
<feature type="region of interest" description="Disordered" evidence="1">
    <location>
        <begin position="1"/>
        <end position="130"/>
    </location>
</feature>
<dbReference type="AlphaFoldDB" id="A0A8J2WIL2"/>
<accession>A0A8J2WIL2</accession>
<reference evidence="2" key="1">
    <citation type="submission" date="2021-11" db="EMBL/GenBank/DDBJ databases">
        <authorList>
            <person name="Schell T."/>
        </authorList>
    </citation>
    <scope>NUCLEOTIDE SEQUENCE</scope>
    <source>
        <strain evidence="2">M5</strain>
    </source>
</reference>
<feature type="region of interest" description="Disordered" evidence="1">
    <location>
        <begin position="386"/>
        <end position="441"/>
    </location>
</feature>
<keyword evidence="3" id="KW-1185">Reference proteome</keyword>